<organism evidence="4 5">
    <name type="scientific">Amycolatopsis orientalis</name>
    <name type="common">Nocardia orientalis</name>
    <dbReference type="NCBI Taxonomy" id="31958"/>
    <lineage>
        <taxon>Bacteria</taxon>
        <taxon>Bacillati</taxon>
        <taxon>Actinomycetota</taxon>
        <taxon>Actinomycetes</taxon>
        <taxon>Pseudonocardiales</taxon>
        <taxon>Pseudonocardiaceae</taxon>
        <taxon>Amycolatopsis</taxon>
    </lineage>
</organism>
<dbReference type="SUPFAM" id="SSF47090">
    <property type="entry name" value="PGBD-like"/>
    <property type="match status" value="2"/>
</dbReference>
<feature type="domain" description="Peptidoglycan binding-like" evidence="2">
    <location>
        <begin position="505"/>
        <end position="561"/>
    </location>
</feature>
<feature type="chain" id="PRO_5008256244" description="Peptidoglycan-binding protein" evidence="1">
    <location>
        <begin position="28"/>
        <end position="565"/>
    </location>
</feature>
<dbReference type="Pfam" id="PF01471">
    <property type="entry name" value="PG_binding_1"/>
    <property type="match status" value="2"/>
</dbReference>
<evidence type="ECO:0000259" key="2">
    <source>
        <dbReference type="Pfam" id="PF01471"/>
    </source>
</evidence>
<dbReference type="InterPro" id="IPR036366">
    <property type="entry name" value="PGBDSf"/>
</dbReference>
<dbReference type="Gene3D" id="1.10.101.10">
    <property type="entry name" value="PGBD-like superfamily/PGBD"/>
    <property type="match status" value="2"/>
</dbReference>
<dbReference type="KEGG" id="aori:SD37_21070"/>
<evidence type="ECO:0008006" key="6">
    <source>
        <dbReference type="Google" id="ProtNLM"/>
    </source>
</evidence>
<keyword evidence="5" id="KW-1185">Reference proteome</keyword>
<dbReference type="InterPro" id="IPR036365">
    <property type="entry name" value="PGBD-like_sf"/>
</dbReference>
<dbReference type="InterPro" id="IPR015020">
    <property type="entry name" value="Rv2525c-like_Glyco_Hydro-like"/>
</dbReference>
<protein>
    <recommendedName>
        <fullName evidence="6">Peptidoglycan-binding protein</fullName>
    </recommendedName>
</protein>
<keyword evidence="1" id="KW-0732">Signal</keyword>
<proteinExistence type="predicted"/>
<gene>
    <name evidence="4" type="ORF">SD37_21070</name>
</gene>
<dbReference type="eggNOG" id="COG3409">
    <property type="taxonomic scope" value="Bacteria"/>
</dbReference>
<feature type="domain" description="Rv2525c-like glycoside hydrolase-like" evidence="3">
    <location>
        <begin position="204"/>
        <end position="410"/>
    </location>
</feature>
<evidence type="ECO:0000259" key="3">
    <source>
        <dbReference type="Pfam" id="PF08924"/>
    </source>
</evidence>
<feature type="domain" description="Peptidoglycan binding-like" evidence="2">
    <location>
        <begin position="439"/>
        <end position="491"/>
    </location>
</feature>
<evidence type="ECO:0000313" key="5">
    <source>
        <dbReference type="Proteomes" id="UP000093695"/>
    </source>
</evidence>
<dbReference type="EMBL" id="CP016174">
    <property type="protein sequence ID" value="ANN17891.1"/>
    <property type="molecule type" value="Genomic_DNA"/>
</dbReference>
<feature type="signal peptide" evidence="1">
    <location>
        <begin position="1"/>
        <end position="27"/>
    </location>
</feature>
<dbReference type="InterPro" id="IPR002477">
    <property type="entry name" value="Peptidoglycan-bd-like"/>
</dbReference>
<name>A0A193C056_AMYOR</name>
<reference evidence="4 5" key="1">
    <citation type="journal article" date="2015" name="Genome Announc.">
        <title>Draft Genome Sequence of Norvancomycin-Producing Strain Amycolatopsis orientalis CPCC200066.</title>
        <authorList>
            <person name="Lei X."/>
            <person name="Yuan F."/>
            <person name="Shi Y."/>
            <person name="Li X."/>
            <person name="Wang L."/>
            <person name="Hong B."/>
        </authorList>
    </citation>
    <scope>NUCLEOTIDE SEQUENCE [LARGE SCALE GENOMIC DNA]</scope>
    <source>
        <strain evidence="4 5">B-37</strain>
    </source>
</reference>
<dbReference type="AlphaFoldDB" id="A0A193C056"/>
<dbReference type="STRING" id="31958.SD37_21070"/>
<dbReference type="Pfam" id="PF08924">
    <property type="entry name" value="Rv2525c_GlyHyd-like"/>
    <property type="match status" value="1"/>
</dbReference>
<dbReference type="eggNOG" id="COG3292">
    <property type="taxonomic scope" value="Bacteria"/>
</dbReference>
<evidence type="ECO:0000256" key="1">
    <source>
        <dbReference type="SAM" id="SignalP"/>
    </source>
</evidence>
<evidence type="ECO:0000313" key="4">
    <source>
        <dbReference type="EMBL" id="ANN17891.1"/>
    </source>
</evidence>
<sequence length="565" mass="58749">MKPTWRASATAIAFALLTAATTPAAVADTGSRTVTYHGYQLDVPAGWRGVDLATTPSACVRFDSMTVYLGHQTEEPDCPAKIVDRTAGLVIEPLAELTPEQVPDGVVTAPPGTATPPTGTPSSEQTIRVAVPDAGVLVTAGHTAATEQTVRAALNGARLVPGGARAVLPARPAKAAAAAPIVAPGSFQGKGFEACAAPAQATMDAWRASPYRAVGIYSSGGLRACAQPHLTPAWVANQAAHGWRFILTDVGRQAPCTDYRLKMSSDPSVARQQGRDAAASAITANTALGFGAGSVIYSDIEGYSSTAACKAGVLSYVSGWTEALHAKGWLSGVYTSAGSGIKDLASAYTNTSYTRPDHIWFAWWNDKADADTGSYAPSTYWANHQRIHQYAGEVAETWGGVRISGIDRDYLDVGPRTTLPCDTVSLDFAAYPRIASGATGNLVKAAQCLLAAKGRPTGTFDEPTVSATKAFQQAHGLAATGEIEARTWTALLSTGDTPTLRQGATGAAVNRLQRALTAASGKTLAIDGTFGPNTEKAVRDYQSARRLDVDGVVGQATWAALQAGR</sequence>
<accession>A0A193C056</accession>
<dbReference type="RefSeq" id="WP_065912910.1">
    <property type="nucleotide sequence ID" value="NZ_CP016174.1"/>
</dbReference>
<dbReference type="Proteomes" id="UP000093695">
    <property type="component" value="Chromosome"/>
</dbReference>
<dbReference type="SUPFAM" id="SSF51445">
    <property type="entry name" value="(Trans)glycosidases"/>
    <property type="match status" value="1"/>
</dbReference>
<dbReference type="Gene3D" id="3.20.20.80">
    <property type="entry name" value="Glycosidases"/>
    <property type="match status" value="1"/>
</dbReference>
<dbReference type="InterPro" id="IPR017853">
    <property type="entry name" value="GH"/>
</dbReference>